<evidence type="ECO:0000259" key="12">
    <source>
        <dbReference type="Pfam" id="PF11527"/>
    </source>
</evidence>
<feature type="compositionally biased region" description="Low complexity" evidence="11">
    <location>
        <begin position="170"/>
        <end position="185"/>
    </location>
</feature>
<evidence type="ECO:0000256" key="8">
    <source>
        <dbReference type="ARBA" id="ARBA00023273"/>
    </source>
</evidence>
<dbReference type="EMBL" id="HBNR01045492">
    <property type="protein sequence ID" value="CAE4606502.1"/>
    <property type="molecule type" value="Transcribed_RNA"/>
</dbReference>
<reference evidence="13" key="1">
    <citation type="submission" date="2021-01" db="EMBL/GenBank/DDBJ databases">
        <authorList>
            <person name="Corre E."/>
            <person name="Pelletier E."/>
            <person name="Niang G."/>
            <person name="Scheremetjew M."/>
            <person name="Finn R."/>
            <person name="Kale V."/>
            <person name="Holt S."/>
            <person name="Cochrane G."/>
            <person name="Meng A."/>
            <person name="Brown T."/>
            <person name="Cohen L."/>
        </authorList>
    </citation>
    <scope>NUCLEOTIDE SEQUENCE</scope>
    <source>
        <strain evidence="13">CCMP3105</strain>
    </source>
</reference>
<sequence length="231" mass="24952">MGDGTEAEQEKKDVMLVDMLVHFTHLPSWHKPINEFIREKCVLFDNFQEENKHEYVEIQNEFKILVDNLLTAHLLEVEIDPEAFEKELADSDVSEDPRFKQVISQLMAAEDFMVFKQLMIDTHCTMQVQAETTFEEMSKAEEQARQAAAAAAQAAAASAAAPAAGPPAPAGEAPKSPAAATSEPTAAEERAFGAGGGFYGRATMGTGGKKGASNERAAAIRKALLSAAQPK</sequence>
<dbReference type="InterPro" id="IPR042541">
    <property type="entry name" value="BART_sf"/>
</dbReference>
<comment type="subcellular location">
    <subcellularLocation>
        <location evidence="1">Cell projection</location>
        <location evidence="1">Cilium</location>
    </subcellularLocation>
    <subcellularLocation>
        <location evidence="2">Cytoplasm</location>
    </subcellularLocation>
</comment>
<evidence type="ECO:0000256" key="7">
    <source>
        <dbReference type="ARBA" id="ARBA00023069"/>
    </source>
</evidence>
<keyword evidence="5" id="KW-0963">Cytoplasm</keyword>
<dbReference type="AlphaFoldDB" id="A0A7S4R9V7"/>
<feature type="coiled-coil region" evidence="10">
    <location>
        <begin position="130"/>
        <end position="157"/>
    </location>
</feature>
<evidence type="ECO:0000256" key="5">
    <source>
        <dbReference type="ARBA" id="ARBA00022490"/>
    </source>
</evidence>
<feature type="domain" description="BART" evidence="12">
    <location>
        <begin position="16"/>
        <end position="123"/>
    </location>
</feature>
<proteinExistence type="inferred from homology"/>
<evidence type="ECO:0000313" key="13">
    <source>
        <dbReference type="EMBL" id="CAE4606502.1"/>
    </source>
</evidence>
<organism evidence="13">
    <name type="scientific">Alexandrium monilatum</name>
    <dbReference type="NCBI Taxonomy" id="311494"/>
    <lineage>
        <taxon>Eukaryota</taxon>
        <taxon>Sar</taxon>
        <taxon>Alveolata</taxon>
        <taxon>Dinophyceae</taxon>
        <taxon>Gonyaulacales</taxon>
        <taxon>Pyrocystaceae</taxon>
        <taxon>Alexandrium</taxon>
    </lineage>
</organism>
<keyword evidence="6 10" id="KW-0175">Coiled coil</keyword>
<accession>A0A7S4R9V7</accession>
<evidence type="ECO:0000256" key="4">
    <source>
        <dbReference type="ARBA" id="ARBA00021815"/>
    </source>
</evidence>
<evidence type="ECO:0000256" key="3">
    <source>
        <dbReference type="ARBA" id="ARBA00007460"/>
    </source>
</evidence>
<evidence type="ECO:0000256" key="11">
    <source>
        <dbReference type="SAM" id="MobiDB-lite"/>
    </source>
</evidence>
<evidence type="ECO:0000256" key="2">
    <source>
        <dbReference type="ARBA" id="ARBA00004496"/>
    </source>
</evidence>
<evidence type="ECO:0000256" key="10">
    <source>
        <dbReference type="SAM" id="Coils"/>
    </source>
</evidence>
<keyword evidence="7" id="KW-0969">Cilium</keyword>
<evidence type="ECO:0000256" key="9">
    <source>
        <dbReference type="ARBA" id="ARBA00031593"/>
    </source>
</evidence>
<name>A0A7S4R9V7_9DINO</name>
<gene>
    <name evidence="13" type="ORF">AMON00008_LOCUS31628</name>
</gene>
<dbReference type="InterPro" id="IPR023379">
    <property type="entry name" value="BART_dom"/>
</dbReference>
<protein>
    <recommendedName>
        <fullName evidence="4">Cilia- and flagella-associated protein 36</fullName>
    </recommendedName>
    <alternativeName>
        <fullName evidence="9">Coiled-coil domain-containing protein 104</fullName>
    </alternativeName>
</protein>
<evidence type="ECO:0000256" key="1">
    <source>
        <dbReference type="ARBA" id="ARBA00004138"/>
    </source>
</evidence>
<keyword evidence="8" id="KW-0966">Cell projection</keyword>
<dbReference type="Gene3D" id="1.20.1520.10">
    <property type="entry name" value="ADP-ribosylation factor-like 2-binding protein, domain"/>
    <property type="match status" value="1"/>
</dbReference>
<evidence type="ECO:0000256" key="6">
    <source>
        <dbReference type="ARBA" id="ARBA00023054"/>
    </source>
</evidence>
<dbReference type="Pfam" id="PF11527">
    <property type="entry name" value="ARL2_Bind_BART"/>
    <property type="match status" value="1"/>
</dbReference>
<dbReference type="GO" id="GO:0097546">
    <property type="term" value="C:ciliary base"/>
    <property type="evidence" value="ECO:0007669"/>
    <property type="project" value="TreeGrafter"/>
</dbReference>
<dbReference type="GO" id="GO:0005930">
    <property type="term" value="C:axoneme"/>
    <property type="evidence" value="ECO:0007669"/>
    <property type="project" value="TreeGrafter"/>
</dbReference>
<feature type="region of interest" description="Disordered" evidence="11">
    <location>
        <begin position="160"/>
        <end position="194"/>
    </location>
</feature>
<dbReference type="PANTHER" id="PTHR21532:SF0">
    <property type="entry name" value="CILIA- AND FLAGELLA-ASSOCIATED PROTEIN 36"/>
    <property type="match status" value="1"/>
</dbReference>
<dbReference type="PANTHER" id="PTHR21532">
    <property type="entry name" value="PHOSPHODIESTERASE HL"/>
    <property type="match status" value="1"/>
</dbReference>
<comment type="similarity">
    <text evidence="3">Belongs to the CFAP36 family.</text>
</comment>
<dbReference type="InterPro" id="IPR038888">
    <property type="entry name" value="CFAP36"/>
</dbReference>